<dbReference type="AlphaFoldDB" id="A0A1V8TIZ0"/>
<organism evidence="1 2">
    <name type="scientific">Cryoendolithus antarcticus</name>
    <dbReference type="NCBI Taxonomy" id="1507870"/>
    <lineage>
        <taxon>Eukaryota</taxon>
        <taxon>Fungi</taxon>
        <taxon>Dikarya</taxon>
        <taxon>Ascomycota</taxon>
        <taxon>Pezizomycotina</taxon>
        <taxon>Dothideomycetes</taxon>
        <taxon>Dothideomycetidae</taxon>
        <taxon>Cladosporiales</taxon>
        <taxon>Cladosporiaceae</taxon>
        <taxon>Cryoendolithus</taxon>
    </lineage>
</organism>
<dbReference type="Proteomes" id="UP000192596">
    <property type="component" value="Unassembled WGS sequence"/>
</dbReference>
<proteinExistence type="predicted"/>
<dbReference type="EMBL" id="NAJO01000007">
    <property type="protein sequence ID" value="OQO11336.1"/>
    <property type="molecule type" value="Genomic_DNA"/>
</dbReference>
<protein>
    <submittedName>
        <fullName evidence="1">Uncharacterized protein</fullName>
    </submittedName>
</protein>
<keyword evidence="2" id="KW-1185">Reference proteome</keyword>
<gene>
    <name evidence="1" type="ORF">B0A48_05592</name>
</gene>
<accession>A0A1V8TIZ0</accession>
<evidence type="ECO:0000313" key="2">
    <source>
        <dbReference type="Proteomes" id="UP000192596"/>
    </source>
</evidence>
<reference evidence="2" key="1">
    <citation type="submission" date="2017-03" db="EMBL/GenBank/DDBJ databases">
        <title>Genomes of endolithic fungi from Antarctica.</title>
        <authorList>
            <person name="Coleine C."/>
            <person name="Masonjones S."/>
            <person name="Stajich J.E."/>
        </authorList>
    </citation>
    <scope>NUCLEOTIDE SEQUENCE [LARGE SCALE GENOMIC DNA]</scope>
    <source>
        <strain evidence="2">CCFEE 5527</strain>
    </source>
</reference>
<dbReference type="InParanoid" id="A0A1V8TIZ0"/>
<evidence type="ECO:0000313" key="1">
    <source>
        <dbReference type="EMBL" id="OQO11336.1"/>
    </source>
</evidence>
<sequence length="143" mass="16590">MEQALASLRSWSMFERYHELNVSVYIPRSLRPRRWKEMRSMQAFDHRDLGAQGLYAGPLFSTGTHAKEYIKCSLDLVGELNLVGFDWYQLTTSSKEQSLRQELGWLAVVAIGWRQKTGWRQTETHAQKIRRKIACLSGGLEKD</sequence>
<name>A0A1V8TIZ0_9PEZI</name>
<comment type="caution">
    <text evidence="1">The sequence shown here is derived from an EMBL/GenBank/DDBJ whole genome shotgun (WGS) entry which is preliminary data.</text>
</comment>